<dbReference type="Gene3D" id="1.20.1250.20">
    <property type="entry name" value="MFS general substrate transporter like domains"/>
    <property type="match status" value="1"/>
</dbReference>
<evidence type="ECO:0000256" key="4">
    <source>
        <dbReference type="ARBA" id="ARBA00023136"/>
    </source>
</evidence>
<evidence type="ECO:0000256" key="1">
    <source>
        <dbReference type="ARBA" id="ARBA00004141"/>
    </source>
</evidence>
<evidence type="ECO:0000256" key="2">
    <source>
        <dbReference type="ARBA" id="ARBA00022692"/>
    </source>
</evidence>
<sequence length="486" mass="55208">MERLLEETWGTGRCQKISLLLSIVPIFSLQALYVPHLFYGQLLPHTCSEDNTVLESYTTTNSTSCEGFACSMETSFANDWGLLCDREYERNQISSIYMLFSSIGVLFSGFIFDKFGRRNATIFYYISAMIVYFCMSFAPNFAVFKICYGALGFIACGIGTYTLMMELSKNSWKWVIGGVTTVSWTGGNIWMTTCTYFFRDWRLALQLTALPFLSTLAIPFLVPESPRWLLKNGRKKEAIYWIKRIAARNGVTVDEKYIDSCLEPMLKQQESDSQNHETVWEFLKAKSLVLRFFILCAINFSTMAYWMNVILASDKMHCCIYITYAIFICLEGPIRGSYTFVLIKKMRRKGIYFFLTLSPILFLAMLTLSKFDEDGDFAVLKLALGTLAKLCCTSYFVFMYTLIVEVMPTNFRQRGVSILLCCGNLGGALAPILFAKIGIMTPYASIALLIVVQLIYFLPPTLSKNLPESVDDANELAKSGNKFFSF</sequence>
<feature type="transmembrane region" description="Helical" evidence="5">
    <location>
        <begin position="148"/>
        <end position="167"/>
    </location>
</feature>
<organism evidence="6 7">
    <name type="scientific">Oikopleura dioica</name>
    <name type="common">Tunicate</name>
    <dbReference type="NCBI Taxonomy" id="34765"/>
    <lineage>
        <taxon>Eukaryota</taxon>
        <taxon>Metazoa</taxon>
        <taxon>Chordata</taxon>
        <taxon>Tunicata</taxon>
        <taxon>Appendicularia</taxon>
        <taxon>Copelata</taxon>
        <taxon>Oikopleuridae</taxon>
        <taxon>Oikopleura</taxon>
    </lineage>
</organism>
<dbReference type="InterPro" id="IPR005828">
    <property type="entry name" value="MFS_sugar_transport-like"/>
</dbReference>
<feature type="transmembrane region" description="Helical" evidence="5">
    <location>
        <begin position="96"/>
        <end position="115"/>
    </location>
</feature>
<accession>A0ABN7T8V4</accession>
<keyword evidence="2 5" id="KW-0812">Transmembrane</keyword>
<comment type="subcellular location">
    <subcellularLocation>
        <location evidence="1">Membrane</location>
        <topology evidence="1">Multi-pass membrane protein</topology>
    </subcellularLocation>
</comment>
<feature type="transmembrane region" description="Helical" evidence="5">
    <location>
        <begin position="415"/>
        <end position="434"/>
    </location>
</feature>
<evidence type="ECO:0000313" key="7">
    <source>
        <dbReference type="Proteomes" id="UP001158576"/>
    </source>
</evidence>
<name>A0ABN7T8V4_OIKDI</name>
<gene>
    <name evidence="6" type="ORF">OKIOD_LOCUS17073</name>
</gene>
<dbReference type="EMBL" id="OU015567">
    <property type="protein sequence ID" value="CAG5114246.1"/>
    <property type="molecule type" value="Genomic_DNA"/>
</dbReference>
<evidence type="ECO:0000256" key="5">
    <source>
        <dbReference type="SAM" id="Phobius"/>
    </source>
</evidence>
<keyword evidence="7" id="KW-1185">Reference proteome</keyword>
<evidence type="ECO:0000313" key="6">
    <source>
        <dbReference type="EMBL" id="CAG5114246.1"/>
    </source>
</evidence>
<keyword evidence="4 5" id="KW-0472">Membrane</keyword>
<proteinExistence type="predicted"/>
<dbReference type="InterPro" id="IPR036259">
    <property type="entry name" value="MFS_trans_sf"/>
</dbReference>
<feature type="transmembrane region" description="Helical" evidence="5">
    <location>
        <begin position="174"/>
        <end position="198"/>
    </location>
</feature>
<dbReference type="PANTHER" id="PTHR24064">
    <property type="entry name" value="SOLUTE CARRIER FAMILY 22 MEMBER"/>
    <property type="match status" value="1"/>
</dbReference>
<protein>
    <submittedName>
        <fullName evidence="6">Oidioi.mRNA.OKI2018_I69.chr2.g8308.t1.cds</fullName>
    </submittedName>
</protein>
<evidence type="ECO:0000256" key="3">
    <source>
        <dbReference type="ARBA" id="ARBA00022989"/>
    </source>
</evidence>
<feature type="transmembrane region" description="Helical" evidence="5">
    <location>
        <begin position="380"/>
        <end position="403"/>
    </location>
</feature>
<dbReference type="SUPFAM" id="SSF103473">
    <property type="entry name" value="MFS general substrate transporter"/>
    <property type="match status" value="1"/>
</dbReference>
<dbReference type="Proteomes" id="UP001158576">
    <property type="component" value="Chromosome 2"/>
</dbReference>
<feature type="transmembrane region" description="Helical" evidence="5">
    <location>
        <begin position="350"/>
        <end position="368"/>
    </location>
</feature>
<feature type="transmembrane region" description="Helical" evidence="5">
    <location>
        <begin position="288"/>
        <end position="308"/>
    </location>
</feature>
<dbReference type="Pfam" id="PF00083">
    <property type="entry name" value="Sugar_tr"/>
    <property type="match status" value="1"/>
</dbReference>
<keyword evidence="3 5" id="KW-1133">Transmembrane helix</keyword>
<feature type="transmembrane region" description="Helical" evidence="5">
    <location>
        <begin position="320"/>
        <end position="343"/>
    </location>
</feature>
<feature type="transmembrane region" description="Helical" evidence="5">
    <location>
        <begin position="440"/>
        <end position="458"/>
    </location>
</feature>
<reference evidence="6 7" key="1">
    <citation type="submission" date="2021-04" db="EMBL/GenBank/DDBJ databases">
        <authorList>
            <person name="Bliznina A."/>
        </authorList>
    </citation>
    <scope>NUCLEOTIDE SEQUENCE [LARGE SCALE GENOMIC DNA]</scope>
</reference>
<feature type="transmembrane region" description="Helical" evidence="5">
    <location>
        <begin position="122"/>
        <end position="142"/>
    </location>
</feature>